<dbReference type="GO" id="GO:0003676">
    <property type="term" value="F:nucleic acid binding"/>
    <property type="evidence" value="ECO:0007669"/>
    <property type="project" value="InterPro"/>
</dbReference>
<dbReference type="SUPFAM" id="SSF50630">
    <property type="entry name" value="Acid proteases"/>
    <property type="match status" value="1"/>
</dbReference>
<dbReference type="GO" id="GO:0004519">
    <property type="term" value="F:endonuclease activity"/>
    <property type="evidence" value="ECO:0007669"/>
    <property type="project" value="UniProtKB-KW"/>
</dbReference>
<keyword evidence="9" id="KW-1185">Reference proteome</keyword>
<dbReference type="InterPro" id="IPR036397">
    <property type="entry name" value="RNaseH_sf"/>
</dbReference>
<keyword evidence="2" id="KW-0808">Transferase</keyword>
<evidence type="ECO:0000313" key="9">
    <source>
        <dbReference type="Proteomes" id="UP001219518"/>
    </source>
</evidence>
<dbReference type="Proteomes" id="UP001219518">
    <property type="component" value="Unassembled WGS sequence"/>
</dbReference>
<dbReference type="PROSITE" id="PS50994">
    <property type="entry name" value="INTEGRASE"/>
    <property type="match status" value="1"/>
</dbReference>
<sequence>MAAYPGNPFYPGLLEQFNKETHDVEDYIDRFEQLCIQMMIIPPRHPGPGPNPPEVTPPSADATPEEKSAYTEIMARYQQAVSGYQTQLAEYNDLLNTYFVRKRANFLTIIGGPAHSALKNKCLTEVDKLDQLHITQLIQKFRELYQPRIDPTTAQVRFDNRVQKEDESVEDFILAIQKLARDCQFGTHYDTALKIKLCNGVRSEILKWELKKEAPQTYAAAIRMIDKLGPLIAEKEANTVNKLIVGNNSEERQRGNNRYQDRQKNYRSSNQSGPQRGGKPQVNSPKSGGKPNRWKLPPGQCWRCGQFHNPNSCIVKTWECSLCHKIGHRQRMCLSQDEKPKVNQINDEFEDNDNEDHDGKDDIIVGMDGLRLGKIYETALLDVPTTRTTHSFKCEEGEILIEEIVEKEEIVKLNLDTLFKEERSLQNPCSTNPVQPVLLRELCGIVNEENKVNLCRENSPLVLQVKIDNKIVNFELDTGSKYTITGKQTVTNLFPNKPIRNTDISLWLINEQSVKILGEIGVSVMNHQLKIIVAEEPNTFLPLLGRQWLDTLFPEWRKQFKALNASKVERRPSEEMGPADALSRLPLDQSAMEFVNLFRGSSNIPLNAEIVGQETMTDPVLSKVIDYVQNGWPSNPDEDLSPYVPLKDILTTEANCLLAGNRLIIPPSLRLEVLQILHKGHPGIVRSKMLARSEIYWPKMDAAIEEMCKQCVACNIVNFKPTKNFVSWPNTGRPWARIHIDFFQYKNYKFFIVNDPFSKWIEVSLPMSQTEAKDVILLLLVMFATFGTPLALVSDNGPPFQSVEFANFCAEKNIVLLHSPKYHAPSNGSAEKSVDTTKKLLKKLMGLFHLTYPKVDLPQYFN</sequence>
<dbReference type="EC" id="2.7.7.49" evidence="1"/>
<reference evidence="8" key="2">
    <citation type="journal article" date="2023" name="BMC Genomics">
        <title>Pest status, molecular evolution, and epigenetic factors derived from the genome assembly of Frankliniella fusca, a thysanopteran phytovirus vector.</title>
        <authorList>
            <person name="Catto M.A."/>
            <person name="Labadie P.E."/>
            <person name="Jacobson A.L."/>
            <person name="Kennedy G.G."/>
            <person name="Srinivasan R."/>
            <person name="Hunt B.G."/>
        </authorList>
    </citation>
    <scope>NUCLEOTIDE SEQUENCE</scope>
    <source>
        <strain evidence="8">PL_HMW_Pooled</strain>
    </source>
</reference>
<dbReference type="EMBL" id="JAHWGI010001277">
    <property type="protein sequence ID" value="KAK3927023.1"/>
    <property type="molecule type" value="Genomic_DNA"/>
</dbReference>
<evidence type="ECO:0000256" key="2">
    <source>
        <dbReference type="ARBA" id="ARBA00022679"/>
    </source>
</evidence>
<dbReference type="Gene3D" id="3.30.420.10">
    <property type="entry name" value="Ribonuclease H-like superfamily/Ribonuclease H"/>
    <property type="match status" value="1"/>
</dbReference>
<dbReference type="Pfam" id="PF00665">
    <property type="entry name" value="rve"/>
    <property type="match status" value="1"/>
</dbReference>
<proteinExistence type="predicted"/>
<gene>
    <name evidence="8" type="ORF">KUF71_002768</name>
</gene>
<evidence type="ECO:0000256" key="4">
    <source>
        <dbReference type="ARBA" id="ARBA00022722"/>
    </source>
</evidence>
<dbReference type="AlphaFoldDB" id="A0AAE1HTD9"/>
<dbReference type="FunFam" id="1.10.340.70:FF:000003">
    <property type="entry name" value="Protein CBG25708"/>
    <property type="match status" value="1"/>
</dbReference>
<evidence type="ECO:0000313" key="8">
    <source>
        <dbReference type="EMBL" id="KAK3927023.1"/>
    </source>
</evidence>
<evidence type="ECO:0000256" key="3">
    <source>
        <dbReference type="ARBA" id="ARBA00022695"/>
    </source>
</evidence>
<dbReference type="SUPFAM" id="SSF53098">
    <property type="entry name" value="Ribonuclease H-like"/>
    <property type="match status" value="1"/>
</dbReference>
<dbReference type="InterPro" id="IPR050951">
    <property type="entry name" value="Retrovirus_Pol_polyprotein"/>
</dbReference>
<dbReference type="InterPro" id="IPR041588">
    <property type="entry name" value="Integrase_H2C2"/>
</dbReference>
<accession>A0AAE1HTD9</accession>
<evidence type="ECO:0000256" key="5">
    <source>
        <dbReference type="ARBA" id="ARBA00022759"/>
    </source>
</evidence>
<evidence type="ECO:0000256" key="1">
    <source>
        <dbReference type="ARBA" id="ARBA00012493"/>
    </source>
</evidence>
<feature type="compositionally biased region" description="Basic and acidic residues" evidence="6">
    <location>
        <begin position="249"/>
        <end position="264"/>
    </location>
</feature>
<keyword evidence="4" id="KW-0540">Nuclease</keyword>
<evidence type="ECO:0000259" key="7">
    <source>
        <dbReference type="PROSITE" id="PS50994"/>
    </source>
</evidence>
<feature type="region of interest" description="Disordered" evidence="6">
    <location>
        <begin position="42"/>
        <end position="66"/>
    </location>
</feature>
<dbReference type="Pfam" id="PF17921">
    <property type="entry name" value="Integrase_H2C2"/>
    <property type="match status" value="1"/>
</dbReference>
<reference evidence="8" key="1">
    <citation type="submission" date="2021-07" db="EMBL/GenBank/DDBJ databases">
        <authorList>
            <person name="Catto M.A."/>
            <person name="Jacobson A."/>
            <person name="Kennedy G."/>
            <person name="Labadie P."/>
            <person name="Hunt B.G."/>
            <person name="Srinivasan R."/>
        </authorList>
    </citation>
    <scope>NUCLEOTIDE SEQUENCE</scope>
    <source>
        <strain evidence="8">PL_HMW_Pooled</strain>
        <tissue evidence="8">Head</tissue>
    </source>
</reference>
<feature type="region of interest" description="Disordered" evidence="6">
    <location>
        <begin position="244"/>
        <end position="293"/>
    </location>
</feature>
<dbReference type="PANTHER" id="PTHR37984">
    <property type="entry name" value="PROTEIN CBG26694"/>
    <property type="match status" value="1"/>
</dbReference>
<organism evidence="8 9">
    <name type="scientific">Frankliniella fusca</name>
    <dbReference type="NCBI Taxonomy" id="407009"/>
    <lineage>
        <taxon>Eukaryota</taxon>
        <taxon>Metazoa</taxon>
        <taxon>Ecdysozoa</taxon>
        <taxon>Arthropoda</taxon>
        <taxon>Hexapoda</taxon>
        <taxon>Insecta</taxon>
        <taxon>Pterygota</taxon>
        <taxon>Neoptera</taxon>
        <taxon>Paraneoptera</taxon>
        <taxon>Thysanoptera</taxon>
        <taxon>Terebrantia</taxon>
        <taxon>Thripoidea</taxon>
        <taxon>Thripidae</taxon>
        <taxon>Frankliniella</taxon>
    </lineage>
</organism>
<dbReference type="InterPro" id="IPR012337">
    <property type="entry name" value="RNaseH-like_sf"/>
</dbReference>
<evidence type="ECO:0000256" key="6">
    <source>
        <dbReference type="SAM" id="MobiDB-lite"/>
    </source>
</evidence>
<keyword evidence="3" id="KW-0548">Nucleotidyltransferase</keyword>
<keyword evidence="5" id="KW-0255">Endonuclease</keyword>
<dbReference type="PANTHER" id="PTHR37984:SF5">
    <property type="entry name" value="PROTEIN NYNRIN-LIKE"/>
    <property type="match status" value="1"/>
</dbReference>
<dbReference type="InterPro" id="IPR021109">
    <property type="entry name" value="Peptidase_aspartic_dom_sf"/>
</dbReference>
<name>A0AAE1HTD9_9NEOP</name>
<feature type="domain" description="Integrase catalytic" evidence="7">
    <location>
        <begin position="730"/>
        <end position="862"/>
    </location>
</feature>
<feature type="compositionally biased region" description="Pro residues" evidence="6">
    <location>
        <begin position="43"/>
        <end position="56"/>
    </location>
</feature>
<dbReference type="InterPro" id="IPR001584">
    <property type="entry name" value="Integrase_cat-core"/>
</dbReference>
<keyword evidence="5" id="KW-0378">Hydrolase</keyword>
<comment type="caution">
    <text evidence="8">The sequence shown here is derived from an EMBL/GenBank/DDBJ whole genome shotgun (WGS) entry which is preliminary data.</text>
</comment>
<protein>
    <recommendedName>
        <fullName evidence="1">RNA-directed DNA polymerase</fullName>
        <ecNumber evidence="1">2.7.7.49</ecNumber>
    </recommendedName>
</protein>
<dbReference type="GO" id="GO:0003964">
    <property type="term" value="F:RNA-directed DNA polymerase activity"/>
    <property type="evidence" value="ECO:0007669"/>
    <property type="project" value="UniProtKB-EC"/>
</dbReference>
<dbReference type="GO" id="GO:0015074">
    <property type="term" value="P:DNA integration"/>
    <property type="evidence" value="ECO:0007669"/>
    <property type="project" value="InterPro"/>
</dbReference>
<dbReference type="Gene3D" id="1.10.340.70">
    <property type="match status" value="1"/>
</dbReference>